<keyword evidence="5" id="KW-0067">ATP-binding</keyword>
<dbReference type="InterPro" id="IPR003593">
    <property type="entry name" value="AAA+_ATPase"/>
</dbReference>
<dbReference type="SMART" id="SM00382">
    <property type="entry name" value="AAA"/>
    <property type="match status" value="1"/>
</dbReference>
<evidence type="ECO:0000313" key="8">
    <source>
        <dbReference type="EMBL" id="SIT40752.1"/>
    </source>
</evidence>
<dbReference type="InterPro" id="IPR008995">
    <property type="entry name" value="Mo/tungstate-bd_C_term_dom"/>
</dbReference>
<feature type="chain" id="PRO_5012456084" evidence="6">
    <location>
        <begin position="21"/>
        <end position="423"/>
    </location>
</feature>
<dbReference type="Pfam" id="PF00005">
    <property type="entry name" value="ABC_tran"/>
    <property type="match status" value="1"/>
</dbReference>
<dbReference type="PANTHER" id="PTHR42781:SF4">
    <property type="entry name" value="SPERMIDINE_PUTRESCINE IMPORT ATP-BINDING PROTEIN POTA"/>
    <property type="match status" value="1"/>
</dbReference>
<protein>
    <submittedName>
        <fullName evidence="8">ABC transporter related protein (Modular protein)</fullName>
    </submittedName>
</protein>
<keyword evidence="3" id="KW-0472">Membrane</keyword>
<evidence type="ECO:0000256" key="3">
    <source>
        <dbReference type="ARBA" id="ARBA00022519"/>
    </source>
</evidence>
<dbReference type="RefSeq" id="WP_087734624.1">
    <property type="nucleotide sequence ID" value="NZ_CYGY02000025.1"/>
</dbReference>
<dbReference type="Gene3D" id="3.40.50.300">
    <property type="entry name" value="P-loop containing nucleotide triphosphate hydrolases"/>
    <property type="match status" value="1"/>
</dbReference>
<evidence type="ECO:0000256" key="4">
    <source>
        <dbReference type="ARBA" id="ARBA00022741"/>
    </source>
</evidence>
<keyword evidence="3" id="KW-0997">Cell inner membrane</keyword>
<gene>
    <name evidence="8" type="ORF">BN2476_250054</name>
</gene>
<keyword evidence="6" id="KW-0732">Signal</keyword>
<feature type="domain" description="ABC transporter" evidence="7">
    <location>
        <begin position="48"/>
        <end position="278"/>
    </location>
</feature>
<comment type="caution">
    <text evidence="8">The sequence shown here is derived from an EMBL/GenBank/DDBJ whole genome shotgun (WGS) entry which is preliminary data.</text>
</comment>
<evidence type="ECO:0000256" key="6">
    <source>
        <dbReference type="SAM" id="SignalP"/>
    </source>
</evidence>
<dbReference type="PROSITE" id="PS00211">
    <property type="entry name" value="ABC_TRANSPORTER_1"/>
    <property type="match status" value="1"/>
</dbReference>
<keyword evidence="1" id="KW-0813">Transport</keyword>
<name>A0A1N7S042_9BURK</name>
<evidence type="ECO:0000256" key="2">
    <source>
        <dbReference type="ARBA" id="ARBA00022475"/>
    </source>
</evidence>
<accession>A0A1N7S042</accession>
<dbReference type="FunFam" id="3.40.50.300:FF:000425">
    <property type="entry name" value="Probable ABC transporter, ATP-binding subunit"/>
    <property type="match status" value="1"/>
</dbReference>
<sequence>MFKPLFLKTAWRAVSASAGAVGPVGLSSGAAQRAGDAAGAASVAGNALTVQDLVIGYGGKPVVNGVNFTIGHGEFVTLLGPSGSGKTSVLRAVAGYVQPEAGDIRIGARSMIGVSPRLRNCGMVFQSYALFPHMTLFQNIAYGLKTRGVAQAELQERVAEIVDAMHLGGFEGRYPHEMSGGQQQRVALARALVVRPDLLLMDEPLAALDLRLREQMQVEIRRIQQQFNISTLYITHDQGEAFTMSDRIMVMNRGDIVSSDRPRQVYLAPNCSFTARFVGSSSLMEIPLDEARAQSIALPGQAARFALDRPLPAEVGHLFVSLRPEVVQVRADAAPGWSEGVVVSRRFAGMSLMVSIRAGKHEVLAVDPSGEMVPDQPVWIRWALAEAHVIAENTGGLPCKGVPLRLVPLECGVEPNRQGAGHA</sequence>
<dbReference type="PANTHER" id="PTHR42781">
    <property type="entry name" value="SPERMIDINE/PUTRESCINE IMPORT ATP-BINDING PROTEIN POTA"/>
    <property type="match status" value="1"/>
</dbReference>
<dbReference type="InterPro" id="IPR013611">
    <property type="entry name" value="Transp-assoc_OB_typ2"/>
</dbReference>
<dbReference type="Proteomes" id="UP000195569">
    <property type="component" value="Unassembled WGS sequence"/>
</dbReference>
<proteinExistence type="predicted"/>
<dbReference type="Pfam" id="PF08402">
    <property type="entry name" value="TOBE_2"/>
    <property type="match status" value="1"/>
</dbReference>
<keyword evidence="2" id="KW-1003">Cell membrane</keyword>
<reference evidence="8" key="1">
    <citation type="submission" date="2016-12" db="EMBL/GenBank/DDBJ databases">
        <authorList>
            <person name="Moulin L."/>
        </authorList>
    </citation>
    <scope>NUCLEOTIDE SEQUENCE [LARGE SCALE GENOMIC DNA]</scope>
    <source>
        <strain evidence="8">STM 7183</strain>
    </source>
</reference>
<keyword evidence="4" id="KW-0547">Nucleotide-binding</keyword>
<evidence type="ECO:0000259" key="7">
    <source>
        <dbReference type="PROSITE" id="PS50893"/>
    </source>
</evidence>
<dbReference type="PROSITE" id="PS50893">
    <property type="entry name" value="ABC_TRANSPORTER_2"/>
    <property type="match status" value="1"/>
</dbReference>
<dbReference type="SUPFAM" id="SSF50331">
    <property type="entry name" value="MOP-like"/>
    <property type="match status" value="1"/>
</dbReference>
<dbReference type="GO" id="GO:0043190">
    <property type="term" value="C:ATP-binding cassette (ABC) transporter complex"/>
    <property type="evidence" value="ECO:0007669"/>
    <property type="project" value="InterPro"/>
</dbReference>
<dbReference type="GO" id="GO:0022857">
    <property type="term" value="F:transmembrane transporter activity"/>
    <property type="evidence" value="ECO:0007669"/>
    <property type="project" value="InterPro"/>
</dbReference>
<dbReference type="InterPro" id="IPR027417">
    <property type="entry name" value="P-loop_NTPase"/>
</dbReference>
<feature type="signal peptide" evidence="6">
    <location>
        <begin position="1"/>
        <end position="20"/>
    </location>
</feature>
<dbReference type="InterPro" id="IPR017871">
    <property type="entry name" value="ABC_transporter-like_CS"/>
</dbReference>
<keyword evidence="9" id="KW-1185">Reference proteome</keyword>
<evidence type="ECO:0000256" key="5">
    <source>
        <dbReference type="ARBA" id="ARBA00022840"/>
    </source>
</evidence>
<evidence type="ECO:0000313" key="9">
    <source>
        <dbReference type="Proteomes" id="UP000195569"/>
    </source>
</evidence>
<dbReference type="SUPFAM" id="SSF52540">
    <property type="entry name" value="P-loop containing nucleoside triphosphate hydrolases"/>
    <property type="match status" value="1"/>
</dbReference>
<dbReference type="AlphaFoldDB" id="A0A1N7S042"/>
<dbReference type="GO" id="GO:0016887">
    <property type="term" value="F:ATP hydrolysis activity"/>
    <property type="evidence" value="ECO:0007669"/>
    <property type="project" value="InterPro"/>
</dbReference>
<dbReference type="GO" id="GO:0005524">
    <property type="term" value="F:ATP binding"/>
    <property type="evidence" value="ECO:0007669"/>
    <property type="project" value="UniProtKB-KW"/>
</dbReference>
<evidence type="ECO:0000256" key="1">
    <source>
        <dbReference type="ARBA" id="ARBA00022448"/>
    </source>
</evidence>
<dbReference type="OrthoDB" id="5298774at2"/>
<dbReference type="EMBL" id="CYGY02000025">
    <property type="protein sequence ID" value="SIT40752.1"/>
    <property type="molecule type" value="Genomic_DNA"/>
</dbReference>
<organism evidence="8 9">
    <name type="scientific">Paraburkholderia piptadeniae</name>
    <dbReference type="NCBI Taxonomy" id="1701573"/>
    <lineage>
        <taxon>Bacteria</taxon>
        <taxon>Pseudomonadati</taxon>
        <taxon>Pseudomonadota</taxon>
        <taxon>Betaproteobacteria</taxon>
        <taxon>Burkholderiales</taxon>
        <taxon>Burkholderiaceae</taxon>
        <taxon>Paraburkholderia</taxon>
    </lineage>
</organism>
<dbReference type="InterPro" id="IPR050093">
    <property type="entry name" value="ABC_SmlMolc_Importer"/>
</dbReference>
<dbReference type="GO" id="GO:0015697">
    <property type="term" value="P:quaternary ammonium group transport"/>
    <property type="evidence" value="ECO:0007669"/>
    <property type="project" value="UniProtKB-ARBA"/>
</dbReference>
<dbReference type="InterPro" id="IPR003439">
    <property type="entry name" value="ABC_transporter-like_ATP-bd"/>
</dbReference>